<dbReference type="Gene3D" id="3.40.930.10">
    <property type="entry name" value="Mannitol-specific EII, Chain A"/>
    <property type="match status" value="1"/>
</dbReference>
<dbReference type="CDD" id="cd00211">
    <property type="entry name" value="PTS_IIA_fru"/>
    <property type="match status" value="1"/>
</dbReference>
<keyword evidence="2" id="KW-0808">Transferase</keyword>
<feature type="domain" description="PTS EIIA type-2" evidence="1">
    <location>
        <begin position="8"/>
        <end position="155"/>
    </location>
</feature>
<dbReference type="PANTHER" id="PTHR47738">
    <property type="entry name" value="PTS SYSTEM FRUCTOSE-LIKE EIIA COMPONENT-RELATED"/>
    <property type="match status" value="1"/>
</dbReference>
<dbReference type="EC" id="2.7.1.69" evidence="2"/>
<dbReference type="KEGG" id="fpp:FPB0191_00985"/>
<dbReference type="EMBL" id="CP009056">
    <property type="protein sequence ID" value="AJA44811.1"/>
    <property type="molecule type" value="Genomic_DNA"/>
</dbReference>
<evidence type="ECO:0000313" key="3">
    <source>
        <dbReference type="Proteomes" id="UP000030901"/>
    </source>
</evidence>
<dbReference type="PANTHER" id="PTHR47738:SF3">
    <property type="entry name" value="PHOSPHOTRANSFERASE SYSTEM MANNITOL_FRUCTOSE-SPECIFIC IIA DOMAIN CONTAINING PROTEIN"/>
    <property type="match status" value="1"/>
</dbReference>
<dbReference type="STRING" id="1267021.FPB0191_00985"/>
<reference evidence="2 3" key="1">
    <citation type="journal article" date="2014" name="Appl. Environ. Microbiol.">
        <title>Gut symbionts from distinct hosts exhibit genotoxic activity via divergent colibactin biosynthetic pathways.</title>
        <authorList>
            <person name="Engel P."/>
            <person name="Vizcaino M.I."/>
            <person name="Crawford J.M."/>
        </authorList>
    </citation>
    <scope>NUCLEOTIDE SEQUENCE [LARGE SCALE GENOMIC DNA]</scope>
    <source>
        <strain evidence="2 3">PEB0191</strain>
    </source>
</reference>
<evidence type="ECO:0000259" key="1">
    <source>
        <dbReference type="PROSITE" id="PS51094"/>
    </source>
</evidence>
<dbReference type="GO" id="GO:0016740">
    <property type="term" value="F:transferase activity"/>
    <property type="evidence" value="ECO:0007669"/>
    <property type="project" value="UniProtKB-KW"/>
</dbReference>
<organism evidence="2 3">
    <name type="scientific">Frischella perrara</name>
    <dbReference type="NCBI Taxonomy" id="1267021"/>
    <lineage>
        <taxon>Bacteria</taxon>
        <taxon>Pseudomonadati</taxon>
        <taxon>Pseudomonadota</taxon>
        <taxon>Gammaproteobacteria</taxon>
        <taxon>Orbales</taxon>
        <taxon>Orbaceae</taxon>
        <taxon>Frischella</taxon>
    </lineage>
</organism>
<dbReference type="PROSITE" id="PS51094">
    <property type="entry name" value="PTS_EIIA_TYPE_2"/>
    <property type="match status" value="1"/>
</dbReference>
<dbReference type="Pfam" id="PF00359">
    <property type="entry name" value="PTS_EIIA_2"/>
    <property type="match status" value="1"/>
</dbReference>
<dbReference type="InterPro" id="IPR051541">
    <property type="entry name" value="PTS_SugarTrans_NitroReg"/>
</dbReference>
<name>A0A0A7S6A9_FRIPE</name>
<proteinExistence type="predicted"/>
<keyword evidence="3" id="KW-1185">Reference proteome</keyword>
<dbReference type="RefSeq" id="WP_052236773.1">
    <property type="nucleotide sequence ID" value="NZ_CALYQC010000050.1"/>
</dbReference>
<dbReference type="HOGENOM" id="CLU_072531_6_0_6"/>
<accession>A0A0A7S6A9</accession>
<dbReference type="InterPro" id="IPR016152">
    <property type="entry name" value="PTrfase/Anion_transptr"/>
</dbReference>
<dbReference type="InterPro" id="IPR002178">
    <property type="entry name" value="PTS_EIIA_type-2_dom"/>
</dbReference>
<protein>
    <submittedName>
        <fullName evidence="2">Phosphotransferase system mannitol/fructose-specific IIA domain (Ntr-type)</fullName>
        <ecNumber evidence="2">2.7.1.69</ecNumber>
    </submittedName>
</protein>
<dbReference type="Proteomes" id="UP000030901">
    <property type="component" value="Chromosome"/>
</dbReference>
<sequence>MRNESNNRIFHEDLILLDQDFQNTDQFFETTFSILRVGGYVNDSFLNAIKKREASFPTALPTAPYVIAMPHTDVEHIIKPFIFFTRAKNTIPWCEMANNDHILQANFVFLLGFNEKDGHIDLLQKLMSCFVNTCLLDALYHTKSKNETLTLLTSNINL</sequence>
<gene>
    <name evidence="2" type="ORF">FPB0191_00985</name>
</gene>
<dbReference type="SUPFAM" id="SSF55804">
    <property type="entry name" value="Phoshotransferase/anion transport protein"/>
    <property type="match status" value="1"/>
</dbReference>
<evidence type="ECO:0000313" key="2">
    <source>
        <dbReference type="EMBL" id="AJA44811.1"/>
    </source>
</evidence>
<dbReference type="AlphaFoldDB" id="A0A0A7S6A9"/>